<proteinExistence type="predicted"/>
<name>A0A9P5PA54_9AGAR</name>
<keyword evidence="2" id="KW-1185">Reference proteome</keyword>
<dbReference type="OrthoDB" id="550558at2759"/>
<gene>
    <name evidence="1" type="ORF">BDP27DRAFT_1342263</name>
</gene>
<evidence type="ECO:0000313" key="2">
    <source>
        <dbReference type="Proteomes" id="UP000772434"/>
    </source>
</evidence>
<dbReference type="EMBL" id="JADNRY010000330">
    <property type="protein sequence ID" value="KAF9059052.1"/>
    <property type="molecule type" value="Genomic_DNA"/>
</dbReference>
<protein>
    <recommendedName>
        <fullName evidence="3">Calcineurin-like phosphoesterase domain-containing protein</fullName>
    </recommendedName>
</protein>
<accession>A0A9P5PA54</accession>
<dbReference type="Proteomes" id="UP000772434">
    <property type="component" value="Unassembled WGS sequence"/>
</dbReference>
<evidence type="ECO:0008006" key="3">
    <source>
        <dbReference type="Google" id="ProtNLM"/>
    </source>
</evidence>
<evidence type="ECO:0000313" key="1">
    <source>
        <dbReference type="EMBL" id="KAF9059052.1"/>
    </source>
</evidence>
<reference evidence="1" key="1">
    <citation type="submission" date="2020-11" db="EMBL/GenBank/DDBJ databases">
        <authorList>
            <consortium name="DOE Joint Genome Institute"/>
            <person name="Ahrendt S."/>
            <person name="Riley R."/>
            <person name="Andreopoulos W."/>
            <person name="Labutti K."/>
            <person name="Pangilinan J."/>
            <person name="Ruiz-Duenas F.J."/>
            <person name="Barrasa J.M."/>
            <person name="Sanchez-Garcia M."/>
            <person name="Camarero S."/>
            <person name="Miyauchi S."/>
            <person name="Serrano A."/>
            <person name="Linde D."/>
            <person name="Babiker R."/>
            <person name="Drula E."/>
            <person name="Ayuso-Fernandez I."/>
            <person name="Pacheco R."/>
            <person name="Padilla G."/>
            <person name="Ferreira P."/>
            <person name="Barriuso J."/>
            <person name="Kellner H."/>
            <person name="Castanera R."/>
            <person name="Alfaro M."/>
            <person name="Ramirez L."/>
            <person name="Pisabarro A.G."/>
            <person name="Kuo A."/>
            <person name="Tritt A."/>
            <person name="Lipzen A."/>
            <person name="He G."/>
            <person name="Yan M."/>
            <person name="Ng V."/>
            <person name="Cullen D."/>
            <person name="Martin F."/>
            <person name="Rosso M.-N."/>
            <person name="Henrissat B."/>
            <person name="Hibbett D."/>
            <person name="Martinez A.T."/>
            <person name="Grigoriev I.V."/>
        </authorList>
    </citation>
    <scope>NUCLEOTIDE SEQUENCE</scope>
    <source>
        <strain evidence="1">AH 40177</strain>
    </source>
</reference>
<organism evidence="1 2">
    <name type="scientific">Rhodocollybia butyracea</name>
    <dbReference type="NCBI Taxonomy" id="206335"/>
    <lineage>
        <taxon>Eukaryota</taxon>
        <taxon>Fungi</taxon>
        <taxon>Dikarya</taxon>
        <taxon>Basidiomycota</taxon>
        <taxon>Agaricomycotina</taxon>
        <taxon>Agaricomycetes</taxon>
        <taxon>Agaricomycetidae</taxon>
        <taxon>Agaricales</taxon>
        <taxon>Marasmiineae</taxon>
        <taxon>Omphalotaceae</taxon>
        <taxon>Rhodocollybia</taxon>
    </lineage>
</organism>
<sequence length="175" mass="19729">MVSRELVCTACVVSGSFSFSRAIQVFDIDQDDSYQRLREFSTKVNANPSLGSFFLLDRTRHDISPTLTILGCSLWSALNQDDLDILSGSHDFRRIDEFNPTTVSSMAQHEPERQIEGTGPPHYADDRPTLQNCWASGHVKLWAFGHTHWCLRVYSNQRGYGEGQALYDAGKVVEI</sequence>
<dbReference type="AlphaFoldDB" id="A0A9P5PA54"/>
<comment type="caution">
    <text evidence="1">The sequence shown here is derived from an EMBL/GenBank/DDBJ whole genome shotgun (WGS) entry which is preliminary data.</text>
</comment>